<proteinExistence type="predicted"/>
<dbReference type="EMBL" id="GGEC01058043">
    <property type="protein sequence ID" value="MBX38527.1"/>
    <property type="molecule type" value="Transcribed_RNA"/>
</dbReference>
<evidence type="ECO:0000313" key="1">
    <source>
        <dbReference type="EMBL" id="MBX38527.1"/>
    </source>
</evidence>
<sequence>MILPVYNGQTLSTYQLVLQQMRSISAQTSHFTDTHLPKLQ</sequence>
<dbReference type="AlphaFoldDB" id="A0A2P2N7P9"/>
<accession>A0A2P2N7P9</accession>
<organism evidence="1">
    <name type="scientific">Rhizophora mucronata</name>
    <name type="common">Asiatic mangrove</name>
    <dbReference type="NCBI Taxonomy" id="61149"/>
    <lineage>
        <taxon>Eukaryota</taxon>
        <taxon>Viridiplantae</taxon>
        <taxon>Streptophyta</taxon>
        <taxon>Embryophyta</taxon>
        <taxon>Tracheophyta</taxon>
        <taxon>Spermatophyta</taxon>
        <taxon>Magnoliopsida</taxon>
        <taxon>eudicotyledons</taxon>
        <taxon>Gunneridae</taxon>
        <taxon>Pentapetalae</taxon>
        <taxon>rosids</taxon>
        <taxon>fabids</taxon>
        <taxon>Malpighiales</taxon>
        <taxon>Rhizophoraceae</taxon>
        <taxon>Rhizophora</taxon>
    </lineage>
</organism>
<protein>
    <submittedName>
        <fullName evidence="1">Uncharacterized protein</fullName>
    </submittedName>
</protein>
<reference evidence="1" key="1">
    <citation type="submission" date="2018-02" db="EMBL/GenBank/DDBJ databases">
        <title>Rhizophora mucronata_Transcriptome.</title>
        <authorList>
            <person name="Meera S.P."/>
            <person name="Sreeshan A."/>
            <person name="Augustine A."/>
        </authorList>
    </citation>
    <scope>NUCLEOTIDE SEQUENCE</scope>
    <source>
        <tissue evidence="1">Leaf</tissue>
    </source>
</reference>
<name>A0A2P2N7P9_RHIMU</name>